<sequence>MATQKYVTTLLEMGFISRDDLHLAPILTTTEVPCGDAYPKSYCEDQKQRGFCSPRSAYATFMTDNCYATCR</sequence>
<dbReference type="OrthoDB" id="10011572at2759"/>
<organism evidence="3 4">
    <name type="scientific">Mizuhopecten yessoensis</name>
    <name type="common">Japanese scallop</name>
    <name type="synonym">Patinopecten yessoensis</name>
    <dbReference type="NCBI Taxonomy" id="6573"/>
    <lineage>
        <taxon>Eukaryota</taxon>
        <taxon>Metazoa</taxon>
        <taxon>Spiralia</taxon>
        <taxon>Lophotrochozoa</taxon>
        <taxon>Mollusca</taxon>
        <taxon>Bivalvia</taxon>
        <taxon>Autobranchia</taxon>
        <taxon>Pteriomorphia</taxon>
        <taxon>Pectinida</taxon>
        <taxon>Pectinoidea</taxon>
        <taxon>Pectinidae</taxon>
        <taxon>Mizuhopecten</taxon>
    </lineage>
</organism>
<protein>
    <recommendedName>
        <fullName evidence="2">ShKT domain-containing protein</fullName>
    </recommendedName>
</protein>
<keyword evidence="4" id="KW-1185">Reference proteome</keyword>
<accession>A0A210R5S5</accession>
<evidence type="ECO:0000256" key="1">
    <source>
        <dbReference type="PROSITE-ProRule" id="PRU01005"/>
    </source>
</evidence>
<evidence type="ECO:0000313" key="3">
    <source>
        <dbReference type="EMBL" id="OWF56325.1"/>
    </source>
</evidence>
<evidence type="ECO:0000259" key="2">
    <source>
        <dbReference type="PROSITE" id="PS51670"/>
    </source>
</evidence>
<dbReference type="AlphaFoldDB" id="A0A210R5S5"/>
<dbReference type="Gene3D" id="1.10.10.1940">
    <property type="match status" value="1"/>
</dbReference>
<dbReference type="Proteomes" id="UP000242188">
    <property type="component" value="Unassembled WGS sequence"/>
</dbReference>
<gene>
    <name evidence="3" type="ORF">KP79_PYT08281</name>
</gene>
<comment type="caution">
    <text evidence="1">Lacks conserved residue(s) required for the propagation of feature annotation.</text>
</comment>
<proteinExistence type="predicted"/>
<dbReference type="InterPro" id="IPR003582">
    <property type="entry name" value="ShKT_dom"/>
</dbReference>
<comment type="caution">
    <text evidence="3">The sequence shown here is derived from an EMBL/GenBank/DDBJ whole genome shotgun (WGS) entry which is preliminary data.</text>
</comment>
<dbReference type="EMBL" id="NEDP02000216">
    <property type="protein sequence ID" value="OWF56325.1"/>
    <property type="molecule type" value="Genomic_DNA"/>
</dbReference>
<name>A0A210R5S5_MIZYE</name>
<dbReference type="PROSITE" id="PS51670">
    <property type="entry name" value="SHKT"/>
    <property type="match status" value="1"/>
</dbReference>
<reference evidence="3 4" key="1">
    <citation type="journal article" date="2017" name="Nat. Ecol. Evol.">
        <title>Scallop genome provides insights into evolution of bilaterian karyotype and development.</title>
        <authorList>
            <person name="Wang S."/>
            <person name="Zhang J."/>
            <person name="Jiao W."/>
            <person name="Li J."/>
            <person name="Xun X."/>
            <person name="Sun Y."/>
            <person name="Guo X."/>
            <person name="Huan P."/>
            <person name="Dong B."/>
            <person name="Zhang L."/>
            <person name="Hu X."/>
            <person name="Sun X."/>
            <person name="Wang J."/>
            <person name="Zhao C."/>
            <person name="Wang Y."/>
            <person name="Wang D."/>
            <person name="Huang X."/>
            <person name="Wang R."/>
            <person name="Lv J."/>
            <person name="Li Y."/>
            <person name="Zhang Z."/>
            <person name="Liu B."/>
            <person name="Lu W."/>
            <person name="Hui Y."/>
            <person name="Liang J."/>
            <person name="Zhou Z."/>
            <person name="Hou R."/>
            <person name="Li X."/>
            <person name="Liu Y."/>
            <person name="Li H."/>
            <person name="Ning X."/>
            <person name="Lin Y."/>
            <person name="Zhao L."/>
            <person name="Xing Q."/>
            <person name="Dou J."/>
            <person name="Li Y."/>
            <person name="Mao J."/>
            <person name="Guo H."/>
            <person name="Dou H."/>
            <person name="Li T."/>
            <person name="Mu C."/>
            <person name="Jiang W."/>
            <person name="Fu Q."/>
            <person name="Fu X."/>
            <person name="Miao Y."/>
            <person name="Liu J."/>
            <person name="Yu Q."/>
            <person name="Li R."/>
            <person name="Liao H."/>
            <person name="Li X."/>
            <person name="Kong Y."/>
            <person name="Jiang Z."/>
            <person name="Chourrout D."/>
            <person name="Li R."/>
            <person name="Bao Z."/>
        </authorList>
    </citation>
    <scope>NUCLEOTIDE SEQUENCE [LARGE SCALE GENOMIC DNA]</scope>
    <source>
        <strain evidence="3 4">PY_sf001</strain>
    </source>
</reference>
<feature type="domain" description="ShKT" evidence="2">
    <location>
        <begin position="34"/>
        <end position="71"/>
    </location>
</feature>
<evidence type="ECO:0000313" key="4">
    <source>
        <dbReference type="Proteomes" id="UP000242188"/>
    </source>
</evidence>